<feature type="domain" description="AMP-dependent synthetase/ligase" evidence="21">
    <location>
        <begin position="82"/>
        <end position="466"/>
    </location>
</feature>
<dbReference type="OrthoDB" id="10253869at2759"/>
<keyword evidence="23" id="KW-1185">Reference proteome</keyword>
<evidence type="ECO:0000313" key="23">
    <source>
        <dbReference type="Proteomes" id="UP000236544"/>
    </source>
</evidence>
<dbReference type="GO" id="GO:0005324">
    <property type="term" value="F:long-chain fatty acid transmembrane transporter activity"/>
    <property type="evidence" value="ECO:0007669"/>
    <property type="project" value="TreeGrafter"/>
</dbReference>
<feature type="transmembrane region" description="Helical" evidence="20">
    <location>
        <begin position="52"/>
        <end position="71"/>
    </location>
</feature>
<dbReference type="GO" id="GO:0009898">
    <property type="term" value="C:cytoplasmic side of plasma membrane"/>
    <property type="evidence" value="ECO:0007669"/>
    <property type="project" value="TreeGrafter"/>
</dbReference>
<dbReference type="PANTHER" id="PTHR43107:SF15">
    <property type="entry name" value="FATTY ACID TRANSPORT PROTEIN 3, ISOFORM A"/>
    <property type="match status" value="1"/>
</dbReference>
<dbReference type="EMBL" id="LN890565">
    <property type="protein sequence ID" value="CUS21604.1"/>
    <property type="molecule type" value="Genomic_DNA"/>
</dbReference>
<dbReference type="PROSITE" id="PS00455">
    <property type="entry name" value="AMP_BINDING"/>
    <property type="match status" value="1"/>
</dbReference>
<keyword evidence="6" id="KW-1003">Cell membrane</keyword>
<evidence type="ECO:0000256" key="11">
    <source>
        <dbReference type="ARBA" id="ARBA00022840"/>
    </source>
</evidence>
<evidence type="ECO:0000256" key="6">
    <source>
        <dbReference type="ARBA" id="ARBA00022475"/>
    </source>
</evidence>
<comment type="catalytic activity">
    <reaction evidence="16">
        <text>a very long-chain fatty acid + ATP + CoA = a very long-chain fatty acyl-CoA + AMP + diphosphate</text>
        <dbReference type="Rhea" id="RHEA:54536"/>
        <dbReference type="ChEBI" id="CHEBI:30616"/>
        <dbReference type="ChEBI" id="CHEBI:33019"/>
        <dbReference type="ChEBI" id="CHEBI:57287"/>
        <dbReference type="ChEBI" id="CHEBI:58950"/>
        <dbReference type="ChEBI" id="CHEBI:138261"/>
        <dbReference type="ChEBI" id="CHEBI:456215"/>
    </reaction>
</comment>
<dbReference type="GO" id="GO:0044539">
    <property type="term" value="P:long-chain fatty acid import into cell"/>
    <property type="evidence" value="ECO:0007669"/>
    <property type="project" value="TreeGrafter"/>
</dbReference>
<comment type="similarity">
    <text evidence="4">Belongs to the ATP-dependent AMP-binding enzyme family.</text>
</comment>
<comment type="function">
    <text evidence="17">Acyl-CoA synthetase required for both the import of long chain fatty acids (LCFAs) (C14-C18) and the activation very long chain fatty acids (VLCFAs) (C20-C26) by esterification of the fatty acids into metabolically active CoA-thioesters for subsequent degradation or incorporation into phospholipids. The transport and fatty acyl-CoA synthetase activities are genetically separable and are thus independent activities. Esterifies VLCFAs in the peroxisome matrix. The VLCFAs are actively transported into peroxisomes by a PXA1-PXA2 heterodimeric transporter in the peroxisomal membrane.</text>
</comment>
<keyword evidence="15" id="KW-0576">Peroxisome</keyword>
<evidence type="ECO:0000256" key="12">
    <source>
        <dbReference type="ARBA" id="ARBA00022989"/>
    </source>
</evidence>
<keyword evidence="10" id="KW-0547">Nucleotide-binding</keyword>
<evidence type="ECO:0000256" key="16">
    <source>
        <dbReference type="ARBA" id="ARBA00051585"/>
    </source>
</evidence>
<keyword evidence="9 20" id="KW-0812">Transmembrane</keyword>
<dbReference type="FunFam" id="3.30.300.30:FF:000020">
    <property type="entry name" value="Long-chain fatty acid transporter"/>
    <property type="match status" value="1"/>
</dbReference>
<evidence type="ECO:0000256" key="1">
    <source>
        <dbReference type="ARBA" id="ARBA00004502"/>
    </source>
</evidence>
<evidence type="ECO:0000256" key="2">
    <source>
        <dbReference type="ARBA" id="ARBA00004585"/>
    </source>
</evidence>
<evidence type="ECO:0000256" key="9">
    <source>
        <dbReference type="ARBA" id="ARBA00022692"/>
    </source>
</evidence>
<evidence type="ECO:0000256" key="7">
    <source>
        <dbReference type="ARBA" id="ARBA00022598"/>
    </source>
</evidence>
<evidence type="ECO:0000256" key="4">
    <source>
        <dbReference type="ARBA" id="ARBA00006432"/>
    </source>
</evidence>
<evidence type="ECO:0000256" key="5">
    <source>
        <dbReference type="ARBA" id="ARBA00022448"/>
    </source>
</evidence>
<evidence type="ECO:0000256" key="14">
    <source>
        <dbReference type="ARBA" id="ARBA00023136"/>
    </source>
</evidence>
<sequence length="670" mass="76000">MTGPTVEFVLVRTWKVLLRVLSAPVVLIARLLTICCGGWFEQLDKKHRIKDDWYIIPFFLSAVLKYVWSVYRGKFQFWYIFEGHVARNGNQPCISYPRPLAKKGEFELETYSYSETYNIVLRLSHLLYHEYGVREGQTVALDYTNKPMFIFMWFALWNIGAVPSFLNYNAIGAPLVHSIKIADVKCVFIDPQAAGPVKETEQAIRKELPDVKLHFLTEEKVNSIIMNAESPQFLQDPQKRSPPYATDFQPACLIYTSGTTGLPKSAIMSWRKAVIGCTLFGWVLRIKNDSTVFTAMPLYHSTAALLGVCAVFSQGGCVAISNKFSASSFWKQACMTRSTHIQYVGEICRYLLHTPVSKFESQHCVKVAYGNGLRADIWQEFRERFGIEVIGEFYASTEAPFATTTFQRGNFGIGACRSYGTIINKVLSLQQTIIRVDPDDETTAYRNNKGLCEVAPPGEPGEMLMKIFMPKKPEATFQGYLGNKKATTSKVLRDVFRKGDAWYRSGDLLKSDESGLWYFVDRMGDTFRWKSENVSAAEVEDQIMAFANYMMSAVAVVGIKVPDHEGRAGLAVLELAPQFRNLRGDVKFLNDMLGSLKKSLPKYALPTFVKFVDEIEHTDNHKIRKKSYRDQVLPHGAGGDEILYWLKDLREYRPLTNSDWLEVISGASKL</sequence>
<dbReference type="Pfam" id="PF00501">
    <property type="entry name" value="AMP-binding"/>
    <property type="match status" value="1"/>
</dbReference>
<dbReference type="FunFam" id="3.40.50.12780:FF:000019">
    <property type="entry name" value="Long-chain fatty acid transporter"/>
    <property type="match status" value="1"/>
</dbReference>
<evidence type="ECO:0000256" key="18">
    <source>
        <dbReference type="ARBA" id="ARBA00068795"/>
    </source>
</evidence>
<dbReference type="GO" id="GO:0005524">
    <property type="term" value="F:ATP binding"/>
    <property type="evidence" value="ECO:0007669"/>
    <property type="project" value="UniProtKB-KW"/>
</dbReference>
<evidence type="ECO:0000256" key="20">
    <source>
        <dbReference type="SAM" id="Phobius"/>
    </source>
</evidence>
<evidence type="ECO:0000256" key="17">
    <source>
        <dbReference type="ARBA" id="ARBA00060276"/>
    </source>
</evidence>
<dbReference type="InterPro" id="IPR000873">
    <property type="entry name" value="AMP-dep_synth/lig_dom"/>
</dbReference>
<evidence type="ECO:0000313" key="22">
    <source>
        <dbReference type="EMBL" id="CUS21604.1"/>
    </source>
</evidence>
<keyword evidence="12 20" id="KW-1133">Transmembrane helix</keyword>
<feature type="transmembrane region" description="Helical" evidence="20">
    <location>
        <begin position="150"/>
        <end position="171"/>
    </location>
</feature>
<evidence type="ECO:0000256" key="19">
    <source>
        <dbReference type="ARBA" id="ARBA00078285"/>
    </source>
</evidence>
<keyword evidence="5" id="KW-0813">Transport</keyword>
<dbReference type="Proteomes" id="UP000236544">
    <property type="component" value="Unassembled WGS sequence"/>
</dbReference>
<keyword evidence="13" id="KW-0445">Lipid transport</keyword>
<dbReference type="GO" id="GO:0005811">
    <property type="term" value="C:lipid droplet"/>
    <property type="evidence" value="ECO:0007669"/>
    <property type="project" value="UniProtKB-SubCell"/>
</dbReference>
<dbReference type="Gene3D" id="3.40.50.12780">
    <property type="entry name" value="N-terminal domain of ligase-like"/>
    <property type="match status" value="1"/>
</dbReference>
<keyword evidence="8" id="KW-0551">Lipid droplet</keyword>
<dbReference type="InterPro" id="IPR020845">
    <property type="entry name" value="AMP-binding_CS"/>
</dbReference>
<comment type="subcellular location">
    <subcellularLocation>
        <location evidence="3">Cell membrane</location>
        <topology evidence="3">Multi-pass membrane protein</topology>
    </subcellularLocation>
    <subcellularLocation>
        <location evidence="1">Lipid droplet</location>
    </subcellularLocation>
    <subcellularLocation>
        <location evidence="2">Peroxisome membrane</location>
        <topology evidence="2">Multi-pass membrane protein</topology>
    </subcellularLocation>
</comment>
<evidence type="ECO:0000256" key="8">
    <source>
        <dbReference type="ARBA" id="ARBA00022677"/>
    </source>
</evidence>
<keyword evidence="7" id="KW-0436">Ligase</keyword>
<proteinExistence type="inferred from homology"/>
<gene>
    <name evidence="22" type="ORF">LAQU0_S03e06414g</name>
</gene>
<protein>
    <recommendedName>
        <fullName evidence="18">Very long-chain fatty acid transport protein</fullName>
    </recommendedName>
    <alternativeName>
        <fullName evidence="19">Very-long-chain acyl-CoA synthetase</fullName>
    </alternativeName>
</protein>
<evidence type="ECO:0000259" key="21">
    <source>
        <dbReference type="Pfam" id="PF00501"/>
    </source>
</evidence>
<evidence type="ECO:0000256" key="10">
    <source>
        <dbReference type="ARBA" id="ARBA00022741"/>
    </source>
</evidence>
<evidence type="ECO:0000256" key="3">
    <source>
        <dbReference type="ARBA" id="ARBA00004651"/>
    </source>
</evidence>
<feature type="transmembrane region" description="Helical" evidence="20">
    <location>
        <begin position="20"/>
        <end position="40"/>
    </location>
</feature>
<dbReference type="GO" id="GO:0004467">
    <property type="term" value="F:long-chain fatty acid-CoA ligase activity"/>
    <property type="evidence" value="ECO:0007669"/>
    <property type="project" value="TreeGrafter"/>
</dbReference>
<evidence type="ECO:0000256" key="13">
    <source>
        <dbReference type="ARBA" id="ARBA00023055"/>
    </source>
</evidence>
<keyword evidence="11" id="KW-0067">ATP-binding</keyword>
<accession>A0A0P1KPW5</accession>
<reference evidence="23" key="1">
    <citation type="submission" date="2015-10" db="EMBL/GenBank/DDBJ databases">
        <authorList>
            <person name="Devillers H."/>
        </authorList>
    </citation>
    <scope>NUCLEOTIDE SEQUENCE [LARGE SCALE GENOMIC DNA]</scope>
</reference>
<evidence type="ECO:0000256" key="15">
    <source>
        <dbReference type="ARBA" id="ARBA00023140"/>
    </source>
</evidence>
<dbReference type="PANTHER" id="PTHR43107">
    <property type="entry name" value="LONG-CHAIN FATTY ACID TRANSPORT PROTEIN"/>
    <property type="match status" value="1"/>
</dbReference>
<dbReference type="AlphaFoldDB" id="A0A0P1KPW5"/>
<name>A0A0P1KPW5_9SACH</name>
<dbReference type="GO" id="GO:0005778">
    <property type="term" value="C:peroxisomal membrane"/>
    <property type="evidence" value="ECO:0007669"/>
    <property type="project" value="UniProtKB-SubCell"/>
</dbReference>
<dbReference type="SUPFAM" id="SSF56801">
    <property type="entry name" value="Acetyl-CoA synthetase-like"/>
    <property type="match status" value="1"/>
</dbReference>
<dbReference type="InterPro" id="IPR042099">
    <property type="entry name" value="ANL_N_sf"/>
</dbReference>
<dbReference type="Gene3D" id="3.30.300.30">
    <property type="match status" value="1"/>
</dbReference>
<keyword evidence="14 20" id="KW-0472">Membrane</keyword>
<organism evidence="22 23">
    <name type="scientific">Lachancea quebecensis</name>
    <dbReference type="NCBI Taxonomy" id="1654605"/>
    <lineage>
        <taxon>Eukaryota</taxon>
        <taxon>Fungi</taxon>
        <taxon>Dikarya</taxon>
        <taxon>Ascomycota</taxon>
        <taxon>Saccharomycotina</taxon>
        <taxon>Saccharomycetes</taxon>
        <taxon>Saccharomycetales</taxon>
        <taxon>Saccharomycetaceae</taxon>
        <taxon>Lachancea</taxon>
    </lineage>
</organism>
<dbReference type="InterPro" id="IPR045851">
    <property type="entry name" value="AMP-bd_C_sf"/>
</dbReference>